<name>A0A068WZE5_ECHGR</name>
<dbReference type="Proteomes" id="UP000492820">
    <property type="component" value="Unassembled WGS sequence"/>
</dbReference>
<proteinExistence type="predicted"/>
<dbReference type="AlphaFoldDB" id="A0A068WZE5"/>
<reference evidence="3" key="3">
    <citation type="submission" date="2020-10" db="UniProtKB">
        <authorList>
            <consortium name="WormBaseParasite"/>
        </authorList>
    </citation>
    <scope>IDENTIFICATION</scope>
</reference>
<reference evidence="1" key="2">
    <citation type="submission" date="2014-06" db="EMBL/GenBank/DDBJ databases">
        <authorList>
            <person name="Aslett M."/>
        </authorList>
    </citation>
    <scope>NUCLEOTIDE SEQUENCE</scope>
</reference>
<evidence type="ECO:0000313" key="1">
    <source>
        <dbReference type="EMBL" id="CDS23851.1"/>
    </source>
</evidence>
<accession>A0A068WZE5</accession>
<gene>
    <name evidence="1" type="ORF">EgrG_002046900</name>
</gene>
<reference evidence="1 2" key="1">
    <citation type="journal article" date="2013" name="Nature">
        <title>The genomes of four tapeworm species reveal adaptations to parasitism.</title>
        <authorList>
            <person name="Tsai I.J."/>
            <person name="Zarowiecki M."/>
            <person name="Holroyd N."/>
            <person name="Garciarrubio A."/>
            <person name="Sanchez-Flores A."/>
            <person name="Brooks K.L."/>
            <person name="Tracey A."/>
            <person name="Bobes R.J."/>
            <person name="Fragoso G."/>
            <person name="Sciutto E."/>
            <person name="Aslett M."/>
            <person name="Beasley H."/>
            <person name="Bennett H.M."/>
            <person name="Cai J."/>
            <person name="Camicia F."/>
            <person name="Clark R."/>
            <person name="Cucher M."/>
            <person name="De Silva N."/>
            <person name="Day T.A."/>
            <person name="Deplazes P."/>
            <person name="Estrada K."/>
            <person name="Fernandez C."/>
            <person name="Holland P.W."/>
            <person name="Hou J."/>
            <person name="Hu S."/>
            <person name="Huckvale T."/>
            <person name="Hung S.S."/>
            <person name="Kamenetzky L."/>
            <person name="Keane J.A."/>
            <person name="Kiss F."/>
            <person name="Koziol U."/>
            <person name="Lambert O."/>
            <person name="Liu K."/>
            <person name="Luo X."/>
            <person name="Luo Y."/>
            <person name="Macchiaroli N."/>
            <person name="Nichol S."/>
            <person name="Paps J."/>
            <person name="Parkinson J."/>
            <person name="Pouchkina-Stantcheva N."/>
            <person name="Riddiford N."/>
            <person name="Rosenzvit M."/>
            <person name="Salinas G."/>
            <person name="Wasmuth J.D."/>
            <person name="Zamanian M."/>
            <person name="Zheng Y."/>
            <person name="Cai X."/>
            <person name="Soberon X."/>
            <person name="Olson P.D."/>
            <person name="Laclette J.P."/>
            <person name="Brehm K."/>
            <person name="Berriman M."/>
            <person name="Garciarrubio A."/>
            <person name="Bobes R.J."/>
            <person name="Fragoso G."/>
            <person name="Sanchez-Flores A."/>
            <person name="Estrada K."/>
            <person name="Cevallos M.A."/>
            <person name="Morett E."/>
            <person name="Gonzalez V."/>
            <person name="Portillo T."/>
            <person name="Ochoa-Leyva A."/>
            <person name="Jose M.V."/>
            <person name="Sciutto E."/>
            <person name="Landa A."/>
            <person name="Jimenez L."/>
            <person name="Valdes V."/>
            <person name="Carrero J.C."/>
            <person name="Larralde C."/>
            <person name="Morales-Montor J."/>
            <person name="Limon-Lason J."/>
            <person name="Soberon X."/>
            <person name="Laclette J.P."/>
        </authorList>
    </citation>
    <scope>NUCLEOTIDE SEQUENCE [LARGE SCALE GENOMIC DNA]</scope>
</reference>
<dbReference type="EMBL" id="LK028594">
    <property type="protein sequence ID" value="CDS23851.1"/>
    <property type="molecule type" value="Genomic_DNA"/>
</dbReference>
<sequence>MGFHLVGELLGDRPTCGQLYFNIYPNRPLWLEAFVPTSSRIAAAPSPSPDRLRKYLSTAEMMADEICPFYSHKWLSRSIWHTDIQTAASGHHCPIINAAATLRRRPTPLWPRRRKSPHK</sequence>
<evidence type="ECO:0000313" key="2">
    <source>
        <dbReference type="Proteomes" id="UP000492820"/>
    </source>
</evidence>
<dbReference type="WBParaSite" id="EgrG_002046900">
    <property type="protein sequence ID" value="EgrG_002046900"/>
    <property type="gene ID" value="EgrG_002046900"/>
</dbReference>
<evidence type="ECO:0000313" key="3">
    <source>
        <dbReference type="WBParaSite" id="EgrG_002046900"/>
    </source>
</evidence>
<protein>
    <submittedName>
        <fullName evidence="1 3">Uncharacterized protein</fullName>
    </submittedName>
</protein>
<organism evidence="1">
    <name type="scientific">Echinococcus granulosus</name>
    <name type="common">Hydatid tapeworm</name>
    <dbReference type="NCBI Taxonomy" id="6210"/>
    <lineage>
        <taxon>Eukaryota</taxon>
        <taxon>Metazoa</taxon>
        <taxon>Spiralia</taxon>
        <taxon>Lophotrochozoa</taxon>
        <taxon>Platyhelminthes</taxon>
        <taxon>Cestoda</taxon>
        <taxon>Eucestoda</taxon>
        <taxon>Cyclophyllidea</taxon>
        <taxon>Taeniidae</taxon>
        <taxon>Echinococcus</taxon>
        <taxon>Echinococcus granulosus group</taxon>
    </lineage>
</organism>